<keyword evidence="2" id="KW-1133">Transmembrane helix</keyword>
<evidence type="ECO:0000256" key="1">
    <source>
        <dbReference type="SAM" id="MobiDB-lite"/>
    </source>
</evidence>
<protein>
    <submittedName>
        <fullName evidence="3">Uncharacterized protein</fullName>
    </submittedName>
</protein>
<feature type="transmembrane region" description="Helical" evidence="2">
    <location>
        <begin position="104"/>
        <end position="129"/>
    </location>
</feature>
<keyword evidence="4" id="KW-1185">Reference proteome</keyword>
<proteinExistence type="predicted"/>
<gene>
    <name evidence="3" type="ORF">TK50_03900</name>
</gene>
<keyword evidence="2" id="KW-0472">Membrane</keyword>
<dbReference type="EMBL" id="JXSX01000001">
    <property type="protein sequence ID" value="KIR64762.1"/>
    <property type="molecule type" value="Genomic_DNA"/>
</dbReference>
<feature type="region of interest" description="Disordered" evidence="1">
    <location>
        <begin position="1"/>
        <end position="21"/>
    </location>
</feature>
<sequence length="139" mass="14953">MLRIWVQSKGSARRGRGWTQGHGEWRWQQSLRAPAGPGGDGLWEPVAMSRSRLALSVGVLLLLASCLLPCLPLLQVAGTSLPYQDPTPEMLQQHAANVAAAERRLAVCVVVAAALALLGLAALVLAYVWRRRRPPATSA</sequence>
<reference evidence="3 4" key="1">
    <citation type="submission" date="2015-01" db="EMBL/GenBank/DDBJ databases">
        <title>Sequencing and annotation of Micromonospora carbonacea strain JXNU-1 genome.</title>
        <authorList>
            <person name="Long Z."/>
            <person name="Huang Y."/>
            <person name="Jiang Y."/>
        </authorList>
    </citation>
    <scope>NUCLEOTIDE SEQUENCE [LARGE SCALE GENOMIC DNA]</scope>
    <source>
        <strain evidence="3 4">JXNU-1</strain>
    </source>
</reference>
<evidence type="ECO:0000313" key="4">
    <source>
        <dbReference type="Proteomes" id="UP000032254"/>
    </source>
</evidence>
<accession>A0A0D0V156</accession>
<feature type="transmembrane region" description="Helical" evidence="2">
    <location>
        <begin position="53"/>
        <end position="74"/>
    </location>
</feature>
<evidence type="ECO:0000313" key="3">
    <source>
        <dbReference type="EMBL" id="KIR64762.1"/>
    </source>
</evidence>
<comment type="caution">
    <text evidence="3">The sequence shown here is derived from an EMBL/GenBank/DDBJ whole genome shotgun (WGS) entry which is preliminary data.</text>
</comment>
<dbReference type="Proteomes" id="UP000032254">
    <property type="component" value="Unassembled WGS sequence"/>
</dbReference>
<dbReference type="PATRIC" id="fig|47853.6.peg.834"/>
<evidence type="ECO:0000256" key="2">
    <source>
        <dbReference type="SAM" id="Phobius"/>
    </source>
</evidence>
<organism evidence="3 4">
    <name type="scientific">Micromonospora haikouensis</name>
    <dbReference type="NCBI Taxonomy" id="686309"/>
    <lineage>
        <taxon>Bacteria</taxon>
        <taxon>Bacillati</taxon>
        <taxon>Actinomycetota</taxon>
        <taxon>Actinomycetes</taxon>
        <taxon>Micromonosporales</taxon>
        <taxon>Micromonosporaceae</taxon>
        <taxon>Micromonospora</taxon>
    </lineage>
</organism>
<dbReference type="AlphaFoldDB" id="A0A0D0V156"/>
<keyword evidence="2" id="KW-0812">Transmembrane</keyword>
<name>A0A0D0V156_9ACTN</name>